<dbReference type="CDD" id="cd06222">
    <property type="entry name" value="RNase_H_like"/>
    <property type="match status" value="1"/>
</dbReference>
<dbReference type="InterPro" id="IPR044730">
    <property type="entry name" value="RNase_H-like_dom_plant"/>
</dbReference>
<evidence type="ECO:0000259" key="2">
    <source>
        <dbReference type="Pfam" id="PF13966"/>
    </source>
</evidence>
<dbReference type="InterPro" id="IPR036397">
    <property type="entry name" value="RNaseH_sf"/>
</dbReference>
<organism evidence="3 4">
    <name type="scientific">Rehmannia glutinosa</name>
    <name type="common">Chinese foxglove</name>
    <dbReference type="NCBI Taxonomy" id="99300"/>
    <lineage>
        <taxon>Eukaryota</taxon>
        <taxon>Viridiplantae</taxon>
        <taxon>Streptophyta</taxon>
        <taxon>Embryophyta</taxon>
        <taxon>Tracheophyta</taxon>
        <taxon>Spermatophyta</taxon>
        <taxon>Magnoliopsida</taxon>
        <taxon>eudicotyledons</taxon>
        <taxon>Gunneridae</taxon>
        <taxon>Pentapetalae</taxon>
        <taxon>asterids</taxon>
        <taxon>lamiids</taxon>
        <taxon>Lamiales</taxon>
        <taxon>Orobanchaceae</taxon>
        <taxon>Rehmannieae</taxon>
        <taxon>Rehmannia</taxon>
    </lineage>
</organism>
<dbReference type="InterPro" id="IPR026960">
    <property type="entry name" value="RVT-Znf"/>
</dbReference>
<dbReference type="Pfam" id="PF13966">
    <property type="entry name" value="zf-RVT"/>
    <property type="match status" value="1"/>
</dbReference>
<sequence length="388" mass="43991">MIWKTFRRRIMIRVLSSTSMLLAKQHKPNRRKNIVIPRDSSLPLVRGTPGNSNLTAGAVTKTDLCQYTVRSGYKILVKSIIDEQLGIEWSWGKIWKLKIPAKVKFFLWRACRNCLPTIQKSVNKGMDVTRISKLWSVVNRVAGNVELFASWFFTLLEETTSLVSARICMLLWNTWKQRNAKLWRNNHTNSKIDNKIAASFWTCGFFARLSPSITMVEATPQSSGLWHPPPISILKCNINPGFFQEINRVGVGMVLRDDTGTVLMCHTLWFMGDIYVLEGDSIGLFEGLKWVQALGFSNVIFEVDANGVVDALQSNEEIWNEVGRIIRSSKAILESEPSYKVQFVYRQANVVAHVLARVSTSYASHTIWVEPLDFVVAHLGSICNLHCA</sequence>
<dbReference type="PANTHER" id="PTHR47074:SF54">
    <property type="entry name" value="RNASE H TYPE-1 DOMAIN-CONTAINING PROTEIN"/>
    <property type="match status" value="1"/>
</dbReference>
<dbReference type="Pfam" id="PF13456">
    <property type="entry name" value="RVT_3"/>
    <property type="match status" value="1"/>
</dbReference>
<dbReference type="InterPro" id="IPR052929">
    <property type="entry name" value="RNase_H-like_EbsB-rel"/>
</dbReference>
<proteinExistence type="predicted"/>
<reference evidence="3 4" key="1">
    <citation type="journal article" date="2021" name="Comput. Struct. Biotechnol. J.">
        <title>De novo genome assembly of the potent medicinal plant Rehmannia glutinosa using nanopore technology.</title>
        <authorList>
            <person name="Ma L."/>
            <person name="Dong C."/>
            <person name="Song C."/>
            <person name="Wang X."/>
            <person name="Zheng X."/>
            <person name="Niu Y."/>
            <person name="Chen S."/>
            <person name="Feng W."/>
        </authorList>
    </citation>
    <scope>NUCLEOTIDE SEQUENCE [LARGE SCALE GENOMIC DNA]</scope>
    <source>
        <strain evidence="3">DH-2019</strain>
    </source>
</reference>
<evidence type="ECO:0000313" key="3">
    <source>
        <dbReference type="EMBL" id="KAK6125469.1"/>
    </source>
</evidence>
<gene>
    <name evidence="3" type="ORF">DH2020_040802</name>
</gene>
<dbReference type="InterPro" id="IPR002156">
    <property type="entry name" value="RNaseH_domain"/>
</dbReference>
<evidence type="ECO:0000313" key="4">
    <source>
        <dbReference type="Proteomes" id="UP001318860"/>
    </source>
</evidence>
<feature type="domain" description="Reverse transcriptase zinc-binding" evidence="2">
    <location>
        <begin position="67"/>
        <end position="129"/>
    </location>
</feature>
<dbReference type="EMBL" id="JABTTQ020002219">
    <property type="protein sequence ID" value="KAK6125469.1"/>
    <property type="molecule type" value="Genomic_DNA"/>
</dbReference>
<name>A0ABR0US04_REHGL</name>
<comment type="caution">
    <text evidence="3">The sequence shown here is derived from an EMBL/GenBank/DDBJ whole genome shotgun (WGS) entry which is preliminary data.</text>
</comment>
<dbReference type="Proteomes" id="UP001318860">
    <property type="component" value="Unassembled WGS sequence"/>
</dbReference>
<accession>A0ABR0US04</accession>
<keyword evidence="4" id="KW-1185">Reference proteome</keyword>
<dbReference type="PANTHER" id="PTHR47074">
    <property type="entry name" value="BNAC02G40300D PROTEIN"/>
    <property type="match status" value="1"/>
</dbReference>
<feature type="domain" description="RNase H type-1" evidence="1">
    <location>
        <begin position="244"/>
        <end position="357"/>
    </location>
</feature>
<protein>
    <submittedName>
        <fullName evidence="3">Uncharacterized protein</fullName>
    </submittedName>
</protein>
<dbReference type="Gene3D" id="3.30.420.10">
    <property type="entry name" value="Ribonuclease H-like superfamily/Ribonuclease H"/>
    <property type="match status" value="1"/>
</dbReference>
<evidence type="ECO:0000259" key="1">
    <source>
        <dbReference type="Pfam" id="PF13456"/>
    </source>
</evidence>